<proteinExistence type="predicted"/>
<evidence type="ECO:0000313" key="1">
    <source>
        <dbReference type="EMBL" id="CAB4220881.1"/>
    </source>
</evidence>
<organism evidence="1">
    <name type="scientific">uncultured Caudovirales phage</name>
    <dbReference type="NCBI Taxonomy" id="2100421"/>
    <lineage>
        <taxon>Viruses</taxon>
        <taxon>Duplodnaviria</taxon>
        <taxon>Heunggongvirae</taxon>
        <taxon>Uroviricota</taxon>
        <taxon>Caudoviricetes</taxon>
        <taxon>Peduoviridae</taxon>
        <taxon>Maltschvirus</taxon>
        <taxon>Maltschvirus maltsch</taxon>
    </lineage>
</organism>
<name>A0A6J5T1L1_9CAUD</name>
<sequence>MIRNFINIVETGLSEAPVDIEQVASQLNFLPTHKKDLTYSPVQQSVDQTNIDQMPALSFGKSSQQFMLQTVTEDGHETQNAVAVGDIIVSGPSKEKYNIGVEAKLIKNYPVDVGNGRRKPDISAERMVAKYTGAVSVNFVAPWGKPMVLKPGDFLVKEDEGKYYRIAAFEYNQTYNPPGK</sequence>
<dbReference type="EMBL" id="LR797503">
    <property type="protein sequence ID" value="CAB4220881.1"/>
    <property type="molecule type" value="Genomic_DNA"/>
</dbReference>
<gene>
    <name evidence="1" type="ORF">UFOVP1636_65</name>
</gene>
<protein>
    <submittedName>
        <fullName evidence="1">Uncharacterized protein</fullName>
    </submittedName>
</protein>
<accession>A0A6J5T1L1</accession>
<reference evidence="1" key="1">
    <citation type="submission" date="2020-05" db="EMBL/GenBank/DDBJ databases">
        <authorList>
            <person name="Chiriac C."/>
            <person name="Salcher M."/>
            <person name="Ghai R."/>
            <person name="Kavagutti S V."/>
        </authorList>
    </citation>
    <scope>NUCLEOTIDE SEQUENCE</scope>
</reference>